<dbReference type="InterPro" id="IPR051807">
    <property type="entry name" value="Sec-metab_biosynth-assoc"/>
</dbReference>
<dbReference type="PANTHER" id="PTHR33606">
    <property type="entry name" value="PROTEIN YCII"/>
    <property type="match status" value="1"/>
</dbReference>
<protein>
    <recommendedName>
        <fullName evidence="2">YCII-related domain-containing protein</fullName>
    </recommendedName>
</protein>
<comment type="similarity">
    <text evidence="1">Belongs to the YciI family.</text>
</comment>
<dbReference type="PANTHER" id="PTHR33606:SF3">
    <property type="entry name" value="PROTEIN YCII"/>
    <property type="match status" value="1"/>
</dbReference>
<evidence type="ECO:0000313" key="3">
    <source>
        <dbReference type="EMBL" id="MBB6120633.1"/>
    </source>
</evidence>
<dbReference type="InterPro" id="IPR011008">
    <property type="entry name" value="Dimeric_a/b-barrel"/>
</dbReference>
<feature type="domain" description="YCII-related" evidence="2">
    <location>
        <begin position="42"/>
        <end position="126"/>
    </location>
</feature>
<dbReference type="PROSITE" id="PS51257">
    <property type="entry name" value="PROKAR_LIPOPROTEIN"/>
    <property type="match status" value="1"/>
</dbReference>
<dbReference type="InterPro" id="IPR005545">
    <property type="entry name" value="YCII"/>
</dbReference>
<evidence type="ECO:0000259" key="2">
    <source>
        <dbReference type="Pfam" id="PF03795"/>
    </source>
</evidence>
<evidence type="ECO:0000256" key="1">
    <source>
        <dbReference type="ARBA" id="ARBA00007689"/>
    </source>
</evidence>
<dbReference type="AlphaFoldDB" id="A0A841IPP0"/>
<gene>
    <name evidence="3" type="ORF">FHS13_002590</name>
</gene>
<dbReference type="Gene3D" id="3.30.70.1060">
    <property type="entry name" value="Dimeric alpha+beta barrel"/>
    <property type="match status" value="1"/>
</dbReference>
<name>A0A841IPP0_9ACTN</name>
<proteinExistence type="inferred from homology"/>
<sequence length="136" mass="14418">MGRFSATARHTGASTAAAAVLWHSGGACPRPPSTEEAAMAVYAVTYVYAEGSAAARDEHRPAHRAYLDELSAKGVNLCSGPFGPEDEPGALLLLRADTRVDAVAHTEQDPFRRNGLVTDVQVREWTPVLGPLAAHL</sequence>
<comment type="caution">
    <text evidence="3">The sequence shown here is derived from an EMBL/GenBank/DDBJ whole genome shotgun (WGS) entry which is preliminary data.</text>
</comment>
<evidence type="ECO:0000313" key="4">
    <source>
        <dbReference type="Proteomes" id="UP000536604"/>
    </source>
</evidence>
<dbReference type="Pfam" id="PF03795">
    <property type="entry name" value="YCII"/>
    <property type="match status" value="1"/>
</dbReference>
<keyword evidence="4" id="KW-1185">Reference proteome</keyword>
<accession>A0A841IPP0</accession>
<dbReference type="Proteomes" id="UP000536604">
    <property type="component" value="Unassembled WGS sequence"/>
</dbReference>
<dbReference type="SUPFAM" id="SSF54909">
    <property type="entry name" value="Dimeric alpha+beta barrel"/>
    <property type="match status" value="1"/>
</dbReference>
<dbReference type="RefSeq" id="WP_343065007.1">
    <property type="nucleotide sequence ID" value="NZ_JACHJO010000007.1"/>
</dbReference>
<dbReference type="EMBL" id="JACHJO010000007">
    <property type="protein sequence ID" value="MBB6120633.1"/>
    <property type="molecule type" value="Genomic_DNA"/>
</dbReference>
<reference evidence="3 4" key="1">
    <citation type="submission" date="2020-08" db="EMBL/GenBank/DDBJ databases">
        <title>Genomic Encyclopedia of Type Strains, Phase III (KMG-III): the genomes of soil and plant-associated and newly described type strains.</title>
        <authorList>
            <person name="Whitman W."/>
        </authorList>
    </citation>
    <scope>NUCLEOTIDE SEQUENCE [LARGE SCALE GENOMIC DNA]</scope>
    <source>
        <strain evidence="3 4">CECT 8712</strain>
    </source>
</reference>
<organism evidence="3 4">
    <name type="scientific">Nocardiopsis algeriensis</name>
    <dbReference type="NCBI Taxonomy" id="1478215"/>
    <lineage>
        <taxon>Bacteria</taxon>
        <taxon>Bacillati</taxon>
        <taxon>Actinomycetota</taxon>
        <taxon>Actinomycetes</taxon>
        <taxon>Streptosporangiales</taxon>
        <taxon>Nocardiopsidaceae</taxon>
        <taxon>Nocardiopsis</taxon>
    </lineage>
</organism>